<dbReference type="PANTHER" id="PTHR22443">
    <property type="entry name" value="NON-SPECIFIC LETHAL 1, ISOFORM M"/>
    <property type="match status" value="1"/>
</dbReference>
<dbReference type="AlphaFoldDB" id="A0AAV7AGP0"/>
<dbReference type="EMBL" id="WNYA01000008">
    <property type="protein sequence ID" value="KAG8559082.1"/>
    <property type="molecule type" value="Genomic_DNA"/>
</dbReference>
<dbReference type="PANTHER" id="PTHR22443:SF16">
    <property type="entry name" value="KAT8 REGULATORY NSL COMPLEX SUBUNIT 1-LIKE PROTEIN"/>
    <property type="match status" value="1"/>
</dbReference>
<feature type="region of interest" description="Disordered" evidence="1">
    <location>
        <begin position="487"/>
        <end position="508"/>
    </location>
</feature>
<proteinExistence type="predicted"/>
<comment type="caution">
    <text evidence="3">The sequence shown here is derived from an EMBL/GenBank/DDBJ whole genome shotgun (WGS) entry which is preliminary data.</text>
</comment>
<evidence type="ECO:0000259" key="2">
    <source>
        <dbReference type="PROSITE" id="PS52052"/>
    </source>
</evidence>
<evidence type="ECO:0000313" key="3">
    <source>
        <dbReference type="EMBL" id="KAG8559082.1"/>
    </source>
</evidence>
<feature type="compositionally biased region" description="Basic and acidic residues" evidence="1">
    <location>
        <begin position="312"/>
        <end position="321"/>
    </location>
</feature>
<protein>
    <recommendedName>
        <fullName evidence="2">PEHE domain-containing protein</fullName>
    </recommendedName>
</protein>
<dbReference type="InterPro" id="IPR029332">
    <property type="entry name" value="PEHE_dom"/>
</dbReference>
<evidence type="ECO:0000313" key="4">
    <source>
        <dbReference type="Proteomes" id="UP000824782"/>
    </source>
</evidence>
<dbReference type="InterPro" id="IPR026180">
    <property type="entry name" value="NSL1"/>
</dbReference>
<dbReference type="Pfam" id="PF15275">
    <property type="entry name" value="PEHE"/>
    <property type="match status" value="1"/>
</dbReference>
<organism evidence="3 4">
    <name type="scientific">Engystomops pustulosus</name>
    <name type="common">Tungara frog</name>
    <name type="synonym">Physalaemus pustulosus</name>
    <dbReference type="NCBI Taxonomy" id="76066"/>
    <lineage>
        <taxon>Eukaryota</taxon>
        <taxon>Metazoa</taxon>
        <taxon>Chordata</taxon>
        <taxon>Craniata</taxon>
        <taxon>Vertebrata</taxon>
        <taxon>Euteleostomi</taxon>
        <taxon>Amphibia</taxon>
        <taxon>Batrachia</taxon>
        <taxon>Anura</taxon>
        <taxon>Neobatrachia</taxon>
        <taxon>Hyloidea</taxon>
        <taxon>Leptodactylidae</taxon>
        <taxon>Leiuperinae</taxon>
        <taxon>Engystomops</taxon>
    </lineage>
</organism>
<accession>A0AAV7AGP0</accession>
<feature type="compositionally biased region" description="Basic residues" evidence="1">
    <location>
        <begin position="490"/>
        <end position="499"/>
    </location>
</feature>
<feature type="region of interest" description="Disordered" evidence="1">
    <location>
        <begin position="301"/>
        <end position="321"/>
    </location>
</feature>
<keyword evidence="4" id="KW-1185">Reference proteome</keyword>
<dbReference type="GO" id="GO:0035035">
    <property type="term" value="F:histone acetyltransferase binding"/>
    <property type="evidence" value="ECO:0007669"/>
    <property type="project" value="TreeGrafter"/>
</dbReference>
<reference evidence="3" key="1">
    <citation type="thesis" date="2020" institute="ProQuest LLC" country="789 East Eisenhower Parkway, Ann Arbor, MI, USA">
        <title>Comparative Genomics and Chromosome Evolution.</title>
        <authorList>
            <person name="Mudd A.B."/>
        </authorList>
    </citation>
    <scope>NUCLEOTIDE SEQUENCE</scope>
    <source>
        <strain evidence="3">237g6f4</strain>
        <tissue evidence="3">Blood</tissue>
    </source>
</reference>
<dbReference type="Proteomes" id="UP000824782">
    <property type="component" value="Unassembled WGS sequence"/>
</dbReference>
<feature type="compositionally biased region" description="Acidic residues" evidence="1">
    <location>
        <begin position="301"/>
        <end position="311"/>
    </location>
</feature>
<name>A0AAV7AGP0_ENGPU</name>
<dbReference type="GO" id="GO:0044545">
    <property type="term" value="C:NSL complex"/>
    <property type="evidence" value="ECO:0007669"/>
    <property type="project" value="TreeGrafter"/>
</dbReference>
<feature type="domain" description="PEHE" evidence="2">
    <location>
        <begin position="737"/>
        <end position="853"/>
    </location>
</feature>
<dbReference type="PROSITE" id="PS52052">
    <property type="entry name" value="PEHE"/>
    <property type="match status" value="1"/>
</dbReference>
<evidence type="ECO:0000256" key="1">
    <source>
        <dbReference type="SAM" id="MobiDB-lite"/>
    </source>
</evidence>
<sequence>MTPALTDTVPQEPGVHFSPSLSIKSLSSELNVCLDNSKASNSSNPTLCPKEDFSNLQHDESLSSAHYQTLFVLTTSSDMNVQNNNCFPLIIEQDSYTQRFSAQHEARPLLNERKVKRELFPGTVSKVLADVNKLWDISVTEDEGVHRLNGRIDGGSLAIPLSTNGLPNFGCTSHHSHKLPKTANKETEAKLLHQKCLTRQQELLGRVQRARKHLQFILAKYAVDHCRQQIGGLVKYKTETCDLRNSTIQLDKGADIDPDLVVGQRASVDYKDGAATTTAIQSFIVPAASIIHCIQQELDSDVTESSSDEDGNEKPKNTHDRTAEWKWLSERAHVGSRWAWLQAQIAELEYKIHHLVDLRSKLRSKKGTLVFQECSNCILGKESHLPYPGPSLQPAETLATPPEETDLPPAMDLEMSPSSPTLFLRNIEKQSAQLTEMVSSLMTAFPMSLSPSSPDKSLADGKMIARPSQGASHFQKAEAPIRNGVCRREPVKKRKRIRNKTSSTLGSSSARTRPLLLFHKRNLYRMGPGHTPLHVALQSPHSLYGSNELWQASNYSSTGLRGDKPQRPVLVKRNVTEIDPNFHPILSLPSDLPLHLHFEGLLKSKEVLKSRMFIPDDDENHAHVSHGVSIGKKYSKLRAKWRKHCVENIGSQFIQGRRHGNLPEADNHLGIPTQAHDLHVTPTSQKTSMQLQARDPNIVLSAARRRARSESSYDIDNIVIPMNLIAPSKLEKLQYKEILTPRWKEVVLEPSKFPPDEELEDLSDEAFMIRHQKYEQEERVRWAFWEQSKWPKRSRSSSHSSGQCPGNMFLCTEDNCSPDSTSPVSWVTPPPSGFVSHNLQPAADFQQGKAEYWERRIFPLIGKAAGTLKDTHTTAKHFPCPPTIHLMPAREHKGEDFLNSSCNKENR</sequence>
<dbReference type="SMART" id="SM01300">
    <property type="entry name" value="PEHE"/>
    <property type="match status" value="1"/>
</dbReference>
<gene>
    <name evidence="3" type="ORF">GDO81_017232</name>
</gene>
<dbReference type="Gene3D" id="6.10.250.3170">
    <property type="match status" value="1"/>
</dbReference>